<evidence type="ECO:0000256" key="2">
    <source>
        <dbReference type="ARBA" id="ARBA00022679"/>
    </source>
</evidence>
<sequence>MNDVIAKAINRVIHADCLNVLRYLPDKSVDLCLTDFPYGVNIDYDGYHDSQANLISLINAVMPEILRVSKRALITTGQTNLWHYPVPEWLLGWIVPAGTGRNPWGFTTWHPILAYGKDPYLANGLGSRHDTIKKIETSADVDHPCPKPTQFWTSLLLRGSINEDDIILDPFAGSGTTGVACIRTKRRYILIEQSDKYCSIAKEQIEMEKRKFADECYVSDLSLFNKGKRK</sequence>
<name>A0A6H1ZLE5_9ZZZZ</name>
<evidence type="ECO:0000313" key="4">
    <source>
        <dbReference type="EMBL" id="QJA48348.1"/>
    </source>
</evidence>
<dbReference type="InterPro" id="IPR029063">
    <property type="entry name" value="SAM-dependent_MTases_sf"/>
</dbReference>
<dbReference type="Gene3D" id="3.40.50.150">
    <property type="entry name" value="Vaccinia Virus protein VP39"/>
    <property type="match status" value="2"/>
</dbReference>
<dbReference type="GO" id="GO:0032259">
    <property type="term" value="P:methylation"/>
    <property type="evidence" value="ECO:0007669"/>
    <property type="project" value="UniProtKB-KW"/>
</dbReference>
<evidence type="ECO:0000313" key="5">
    <source>
        <dbReference type="EMBL" id="QJH97890.1"/>
    </source>
</evidence>
<dbReference type="Pfam" id="PF01555">
    <property type="entry name" value="N6_N4_Mtase"/>
    <property type="match status" value="1"/>
</dbReference>
<dbReference type="GO" id="GO:0003677">
    <property type="term" value="F:DNA binding"/>
    <property type="evidence" value="ECO:0007669"/>
    <property type="project" value="InterPro"/>
</dbReference>
<organism evidence="4">
    <name type="scientific">viral metagenome</name>
    <dbReference type="NCBI Taxonomy" id="1070528"/>
    <lineage>
        <taxon>unclassified sequences</taxon>
        <taxon>metagenomes</taxon>
        <taxon>organismal metagenomes</taxon>
    </lineage>
</organism>
<dbReference type="SUPFAM" id="SSF53335">
    <property type="entry name" value="S-adenosyl-L-methionine-dependent methyltransferases"/>
    <property type="match status" value="1"/>
</dbReference>
<reference evidence="4" key="1">
    <citation type="submission" date="2020-03" db="EMBL/GenBank/DDBJ databases">
        <title>The deep terrestrial virosphere.</title>
        <authorList>
            <person name="Holmfeldt K."/>
            <person name="Nilsson E."/>
            <person name="Simone D."/>
            <person name="Lopez-Fernandez M."/>
            <person name="Wu X."/>
            <person name="de Brujin I."/>
            <person name="Lundin D."/>
            <person name="Andersson A."/>
            <person name="Bertilsson S."/>
            <person name="Dopson M."/>
        </authorList>
    </citation>
    <scope>NUCLEOTIDE SEQUENCE</scope>
    <source>
        <strain evidence="4">TM448A00919</strain>
        <strain evidence="5">TM448B01113</strain>
    </source>
</reference>
<dbReference type="EMBL" id="MT144081">
    <property type="protein sequence ID" value="QJA48348.1"/>
    <property type="molecule type" value="Genomic_DNA"/>
</dbReference>
<dbReference type="EMBL" id="MT144706">
    <property type="protein sequence ID" value="QJH97890.1"/>
    <property type="molecule type" value="Genomic_DNA"/>
</dbReference>
<evidence type="ECO:0000259" key="3">
    <source>
        <dbReference type="Pfam" id="PF01555"/>
    </source>
</evidence>
<dbReference type="InterPro" id="IPR002941">
    <property type="entry name" value="DNA_methylase_N4/N6"/>
</dbReference>
<protein>
    <submittedName>
        <fullName evidence="4">Putative methyltransferase</fullName>
    </submittedName>
</protein>
<feature type="domain" description="DNA methylase N-4/N-6" evidence="3">
    <location>
        <begin position="141"/>
        <end position="203"/>
    </location>
</feature>
<proteinExistence type="predicted"/>
<keyword evidence="2 4" id="KW-0808">Transferase</keyword>
<dbReference type="PRINTS" id="PR00508">
    <property type="entry name" value="S21N4MTFRASE"/>
</dbReference>
<dbReference type="InterPro" id="IPR001091">
    <property type="entry name" value="RM_Methyltransferase"/>
</dbReference>
<evidence type="ECO:0000256" key="1">
    <source>
        <dbReference type="ARBA" id="ARBA00022603"/>
    </source>
</evidence>
<accession>A0A6H1ZLE5</accession>
<dbReference type="AlphaFoldDB" id="A0A6H1ZLE5"/>
<dbReference type="GO" id="GO:0008170">
    <property type="term" value="F:N-methyltransferase activity"/>
    <property type="evidence" value="ECO:0007669"/>
    <property type="project" value="InterPro"/>
</dbReference>
<keyword evidence="1 4" id="KW-0489">Methyltransferase</keyword>
<gene>
    <name evidence="4" type="ORF">TM448A00919_0008</name>
    <name evidence="5" type="ORF">TM448B01113_0006</name>
</gene>